<evidence type="ECO:0000259" key="11">
    <source>
        <dbReference type="Pfam" id="PF02852"/>
    </source>
</evidence>
<evidence type="ECO:0000256" key="8">
    <source>
        <dbReference type="ARBA" id="ARBA00023284"/>
    </source>
</evidence>
<evidence type="ECO:0000313" key="13">
    <source>
        <dbReference type="EMBL" id="ELY46458.1"/>
    </source>
</evidence>
<evidence type="ECO:0000256" key="3">
    <source>
        <dbReference type="ARBA" id="ARBA00022630"/>
    </source>
</evidence>
<dbReference type="SUPFAM" id="SSF55424">
    <property type="entry name" value="FAD/NAD-linked reductases, dimerisation (C-terminal) domain"/>
    <property type="match status" value="1"/>
</dbReference>
<dbReference type="PRINTS" id="PR00368">
    <property type="entry name" value="FADPNR"/>
</dbReference>
<keyword evidence="14" id="KW-1185">Reference proteome</keyword>
<dbReference type="EMBL" id="AOHW01000002">
    <property type="protein sequence ID" value="ELY46458.1"/>
    <property type="molecule type" value="Genomic_DNA"/>
</dbReference>
<keyword evidence="5 9" id="KW-0560">Oxidoreductase</keyword>
<organism evidence="13 14">
    <name type="scientific">Natronorubrum tibetense GA33</name>
    <dbReference type="NCBI Taxonomy" id="1114856"/>
    <lineage>
        <taxon>Archaea</taxon>
        <taxon>Methanobacteriati</taxon>
        <taxon>Methanobacteriota</taxon>
        <taxon>Stenosarchaea group</taxon>
        <taxon>Halobacteria</taxon>
        <taxon>Halobacteriales</taxon>
        <taxon>Natrialbaceae</taxon>
        <taxon>Natronorubrum</taxon>
    </lineage>
</organism>
<keyword evidence="8 9" id="KW-0676">Redox-active center</keyword>
<dbReference type="Pfam" id="PF02852">
    <property type="entry name" value="Pyr_redox_dim"/>
    <property type="match status" value="1"/>
</dbReference>
<dbReference type="Gene3D" id="3.50.50.60">
    <property type="entry name" value="FAD/NAD(P)-binding domain"/>
    <property type="match status" value="2"/>
</dbReference>
<evidence type="ECO:0000256" key="1">
    <source>
        <dbReference type="ARBA" id="ARBA00001974"/>
    </source>
</evidence>
<protein>
    <submittedName>
        <fullName evidence="13">Dihydrolipoamide dehydrogenase</fullName>
        <ecNumber evidence="13">1.8.1.4</ecNumber>
    </submittedName>
</protein>
<evidence type="ECO:0000259" key="12">
    <source>
        <dbReference type="Pfam" id="PF07992"/>
    </source>
</evidence>
<comment type="cofactor">
    <cofactor evidence="1">
        <name>FAD</name>
        <dbReference type="ChEBI" id="CHEBI:57692"/>
    </cofactor>
</comment>
<dbReference type="STRING" id="1114856.GCA_000383975_02003"/>
<dbReference type="PIRSF" id="PIRSF000350">
    <property type="entry name" value="Mercury_reductase_MerA"/>
    <property type="match status" value="1"/>
</dbReference>
<sequence length="546" mass="58762">MLSVFAMTAIAIALRNGAGRRGDACVRLTALEVATFSMETTDQSFDFLVIGSGSGLDVASALANRGQLVAVVEKGPLGGTCLNRGCIPSKQLLYHAEVMETVERADEFGIHADVTGVDFADIVREVNEDVSSSAESIHHGLRTSSQHTLLEGEGQFVDDRTVEITDGLDAGTRARAETVLIAAGTRPAIPPIDGIESVDYITSREALQLETPPEDLVIVGGGYIAAELAHFFGTFGSDVAIVGRQQHLLPTADEDVAAAFTERYADRFDVYTGYEAVAAEQSDGEVTVEARAYPPAWDDVSSRGDERNGEGEDEDDVTVTGDTLLVAAGRRPNSDRLNLEATGVETDEHGFVETDEYLRTTAEGIWALGDIVGEYLLKHNANHEARTVVRNLLSDDLEAVDYTAMPFAVFGSPEVAGVGAREGELRDAGREYATATYRYEDTARGKAMKVEGFVKVSIEPNGEILGCHIVGPEASNLIEEVVVAMKAGTGTVWDIRESVHVHPALSEVVDRAFSGQFTRHGAGTHDHHHDHQHGHDHDHEPDHGHE</sequence>
<feature type="compositionally biased region" description="Basic and acidic residues" evidence="10">
    <location>
        <begin position="523"/>
        <end position="546"/>
    </location>
</feature>
<feature type="domain" description="FAD/NAD(P)-binding" evidence="12">
    <location>
        <begin position="46"/>
        <end position="384"/>
    </location>
</feature>
<dbReference type="InterPro" id="IPR004099">
    <property type="entry name" value="Pyr_nucl-diS_OxRdtase_dimer"/>
</dbReference>
<comment type="similarity">
    <text evidence="2 9">Belongs to the class-I pyridine nucleotide-disulfide oxidoreductase family.</text>
</comment>
<keyword evidence="4 9" id="KW-0274">FAD</keyword>
<evidence type="ECO:0000256" key="9">
    <source>
        <dbReference type="RuleBase" id="RU003691"/>
    </source>
</evidence>
<evidence type="ECO:0000313" key="14">
    <source>
        <dbReference type="Proteomes" id="UP000011599"/>
    </source>
</evidence>
<dbReference type="AlphaFoldDB" id="L9WDR0"/>
<keyword evidence="7" id="KW-1015">Disulfide bond</keyword>
<dbReference type="NCBIfam" id="NF004946">
    <property type="entry name" value="PRK06292.2-4"/>
    <property type="match status" value="1"/>
</dbReference>
<dbReference type="PANTHER" id="PTHR22912:SF151">
    <property type="entry name" value="DIHYDROLIPOYL DEHYDROGENASE, MITOCHONDRIAL"/>
    <property type="match status" value="1"/>
</dbReference>
<dbReference type="Gene3D" id="3.30.390.30">
    <property type="match status" value="1"/>
</dbReference>
<name>L9WDR0_9EURY</name>
<dbReference type="GO" id="GO:0050660">
    <property type="term" value="F:flavin adenine dinucleotide binding"/>
    <property type="evidence" value="ECO:0007669"/>
    <property type="project" value="TreeGrafter"/>
</dbReference>
<dbReference type="PROSITE" id="PS00076">
    <property type="entry name" value="PYRIDINE_REDOX_1"/>
    <property type="match status" value="1"/>
</dbReference>
<evidence type="ECO:0000256" key="7">
    <source>
        <dbReference type="ARBA" id="ARBA00023157"/>
    </source>
</evidence>
<dbReference type="eggNOG" id="arCOG01068">
    <property type="taxonomic scope" value="Archaea"/>
</dbReference>
<dbReference type="PRINTS" id="PR00411">
    <property type="entry name" value="PNDRDTASEI"/>
</dbReference>
<dbReference type="InterPro" id="IPR012999">
    <property type="entry name" value="Pyr_OxRdtase_I_AS"/>
</dbReference>
<keyword evidence="6" id="KW-0520">NAD</keyword>
<feature type="region of interest" description="Disordered" evidence="10">
    <location>
        <begin position="292"/>
        <end position="321"/>
    </location>
</feature>
<evidence type="ECO:0000256" key="10">
    <source>
        <dbReference type="SAM" id="MobiDB-lite"/>
    </source>
</evidence>
<reference evidence="13 14" key="1">
    <citation type="journal article" date="2014" name="PLoS Genet.">
        <title>Phylogenetically driven sequencing of extremely halophilic archaea reveals strategies for static and dynamic osmo-response.</title>
        <authorList>
            <person name="Becker E.A."/>
            <person name="Seitzer P.M."/>
            <person name="Tritt A."/>
            <person name="Larsen D."/>
            <person name="Krusor M."/>
            <person name="Yao A.I."/>
            <person name="Wu D."/>
            <person name="Madern D."/>
            <person name="Eisen J.A."/>
            <person name="Darling A.E."/>
            <person name="Facciotti M.T."/>
        </authorList>
    </citation>
    <scope>NUCLEOTIDE SEQUENCE [LARGE SCALE GENOMIC DNA]</scope>
    <source>
        <strain evidence="13 14">GA33</strain>
    </source>
</reference>
<evidence type="ECO:0000256" key="5">
    <source>
        <dbReference type="ARBA" id="ARBA00023002"/>
    </source>
</evidence>
<proteinExistence type="inferred from homology"/>
<accession>L9WDR0</accession>
<comment type="caution">
    <text evidence="13">The sequence shown here is derived from an EMBL/GenBank/DDBJ whole genome shotgun (WGS) entry which is preliminary data.</text>
</comment>
<evidence type="ECO:0000256" key="6">
    <source>
        <dbReference type="ARBA" id="ARBA00023027"/>
    </source>
</evidence>
<dbReference type="GO" id="GO:0004148">
    <property type="term" value="F:dihydrolipoyl dehydrogenase (NADH) activity"/>
    <property type="evidence" value="ECO:0007669"/>
    <property type="project" value="UniProtKB-EC"/>
</dbReference>
<dbReference type="EC" id="1.8.1.4" evidence="13"/>
<keyword evidence="3 9" id="KW-0285">Flavoprotein</keyword>
<feature type="compositionally biased region" description="Basic and acidic residues" evidence="10">
    <location>
        <begin position="300"/>
        <end position="310"/>
    </location>
</feature>
<feature type="domain" description="Pyridine nucleotide-disulphide oxidoreductase dimerisation" evidence="11">
    <location>
        <begin position="405"/>
        <end position="512"/>
    </location>
</feature>
<dbReference type="Pfam" id="PF07992">
    <property type="entry name" value="Pyr_redox_2"/>
    <property type="match status" value="1"/>
</dbReference>
<dbReference type="PANTHER" id="PTHR22912">
    <property type="entry name" value="DISULFIDE OXIDOREDUCTASE"/>
    <property type="match status" value="1"/>
</dbReference>
<gene>
    <name evidence="13" type="ORF">C496_00905</name>
</gene>
<feature type="region of interest" description="Disordered" evidence="10">
    <location>
        <begin position="518"/>
        <end position="546"/>
    </location>
</feature>
<evidence type="ECO:0000256" key="2">
    <source>
        <dbReference type="ARBA" id="ARBA00007532"/>
    </source>
</evidence>
<dbReference type="InterPro" id="IPR016156">
    <property type="entry name" value="FAD/NAD-linked_Rdtase_dimer_sf"/>
</dbReference>
<evidence type="ECO:0000256" key="4">
    <source>
        <dbReference type="ARBA" id="ARBA00022827"/>
    </source>
</evidence>
<dbReference type="Proteomes" id="UP000011599">
    <property type="component" value="Unassembled WGS sequence"/>
</dbReference>
<dbReference type="PATRIC" id="fig|1114856.3.peg.189"/>
<dbReference type="InterPro" id="IPR001100">
    <property type="entry name" value="Pyr_nuc-diS_OxRdtase"/>
</dbReference>
<dbReference type="GO" id="GO:0006103">
    <property type="term" value="P:2-oxoglutarate metabolic process"/>
    <property type="evidence" value="ECO:0007669"/>
    <property type="project" value="TreeGrafter"/>
</dbReference>
<dbReference type="SUPFAM" id="SSF51905">
    <property type="entry name" value="FAD/NAD(P)-binding domain"/>
    <property type="match status" value="1"/>
</dbReference>
<dbReference type="InterPro" id="IPR036188">
    <property type="entry name" value="FAD/NAD-bd_sf"/>
</dbReference>
<dbReference type="InterPro" id="IPR050151">
    <property type="entry name" value="Class-I_Pyr_Nuc-Dis_Oxidored"/>
</dbReference>
<dbReference type="InterPro" id="IPR023753">
    <property type="entry name" value="FAD/NAD-binding_dom"/>
</dbReference>